<keyword evidence="7" id="KW-1185">Reference proteome</keyword>
<gene>
    <name evidence="6" type="ORF">BD626DRAFT_565060</name>
</gene>
<dbReference type="GO" id="GO:0005634">
    <property type="term" value="C:nucleus"/>
    <property type="evidence" value="ECO:0007669"/>
    <property type="project" value="UniProtKB-SubCell"/>
</dbReference>
<feature type="compositionally biased region" description="Basic and acidic residues" evidence="4">
    <location>
        <begin position="489"/>
        <end position="501"/>
    </location>
</feature>
<dbReference type="Proteomes" id="UP000320762">
    <property type="component" value="Unassembled WGS sequence"/>
</dbReference>
<feature type="compositionally biased region" description="Basic and acidic residues" evidence="4">
    <location>
        <begin position="415"/>
        <end position="427"/>
    </location>
</feature>
<sequence length="612" mass="68000">MSRQPTPAPRDSESAAPDAHFGQQSTEIPADVTAPVTETNYITKYKDLKRKVEDIETENDKLYLKVLHAKRNIQRMKLERAVLYERLTTIPPSPELRDRSLPVPPPVLPSEPAAPMPPHRASPPHTIPAPNGESYRTRPAAVVSPEVGRLPPIQKTTSGPGDRPLVAMDRVIPPPEISPAHSMSASHSTRPEAFTHIPPPPLDARRVHRAPPEAPEPPYDARHSRVPPSAPMPYSPHSSHPSAYSHGPPDAHYGHVPPAHSSRTRSVSHSRPVAPTPPHTLASGYPPHPTHHSEAIPGPSMRSPPHLDRRRMHPHDPHEHPIPHDTHNSHRPRSPRARMSPVDSRSPYAVHDRHRAGPGSYADNTRPDREWENDWGRDRGEYPPRRARDGDPSIVYGPPPPALSRSRQVTANGDYVDHRVPPPRDEPAYFPPVPAPDYGSSAVSPGPVSGPSSAPSEGPHRVAQYSRPREAEQAASYRLRPVAPETDYDERWSHPSRDRAPHGGRSAYSYPDTHRSARGPPPGYSPSHPPQPPPPLPPPSAHVAPRKRPREDLDMADADDRRPPPPRMSYPGHAPHDPGYPYYQETHQSRPPPSSHHYHHRHYRHDEDTRGP</sequence>
<evidence type="ECO:0000313" key="6">
    <source>
        <dbReference type="EMBL" id="TRM68206.1"/>
    </source>
</evidence>
<dbReference type="AlphaFoldDB" id="A0A550CTU5"/>
<dbReference type="OrthoDB" id="10070927at2759"/>
<feature type="compositionally biased region" description="Low complexity" evidence="4">
    <location>
        <begin position="235"/>
        <end position="248"/>
    </location>
</feature>
<evidence type="ECO:0000256" key="3">
    <source>
        <dbReference type="SAM" id="Coils"/>
    </source>
</evidence>
<comment type="subcellular location">
    <subcellularLocation>
        <location evidence="1">Nucleus</location>
    </subcellularLocation>
</comment>
<feature type="compositionally biased region" description="Pro residues" evidence="4">
    <location>
        <begin position="102"/>
        <end position="122"/>
    </location>
</feature>
<evidence type="ECO:0000313" key="7">
    <source>
        <dbReference type="Proteomes" id="UP000320762"/>
    </source>
</evidence>
<accession>A0A550CTU5</accession>
<feature type="compositionally biased region" description="Low complexity" evidence="4">
    <location>
        <begin position="439"/>
        <end position="457"/>
    </location>
</feature>
<feature type="region of interest" description="Disordered" evidence="4">
    <location>
        <begin position="95"/>
        <end position="122"/>
    </location>
</feature>
<name>A0A550CTU5_9AGAR</name>
<feature type="compositionally biased region" description="Pro residues" evidence="4">
    <location>
        <begin position="519"/>
        <end position="540"/>
    </location>
</feature>
<evidence type="ECO:0000256" key="2">
    <source>
        <dbReference type="ARBA" id="ARBA00023242"/>
    </source>
</evidence>
<protein>
    <recommendedName>
        <fullName evidence="5">INO80 complex subunit F domain-containing protein</fullName>
    </recommendedName>
</protein>
<dbReference type="STRING" id="97359.A0A550CTU5"/>
<evidence type="ECO:0000256" key="4">
    <source>
        <dbReference type="SAM" id="MobiDB-lite"/>
    </source>
</evidence>
<dbReference type="InterPro" id="IPR056513">
    <property type="entry name" value="INO80F"/>
</dbReference>
<evidence type="ECO:0000256" key="1">
    <source>
        <dbReference type="ARBA" id="ARBA00004123"/>
    </source>
</evidence>
<dbReference type="EMBL" id="VDMD01000002">
    <property type="protein sequence ID" value="TRM68206.1"/>
    <property type="molecule type" value="Genomic_DNA"/>
</dbReference>
<feature type="region of interest" description="Disordered" evidence="4">
    <location>
        <begin position="150"/>
        <end position="612"/>
    </location>
</feature>
<proteinExistence type="predicted"/>
<feature type="compositionally biased region" description="Basic and acidic residues" evidence="4">
    <location>
        <begin position="365"/>
        <end position="391"/>
    </location>
</feature>
<organism evidence="6 7">
    <name type="scientific">Schizophyllum amplum</name>
    <dbReference type="NCBI Taxonomy" id="97359"/>
    <lineage>
        <taxon>Eukaryota</taxon>
        <taxon>Fungi</taxon>
        <taxon>Dikarya</taxon>
        <taxon>Basidiomycota</taxon>
        <taxon>Agaricomycotina</taxon>
        <taxon>Agaricomycetes</taxon>
        <taxon>Agaricomycetidae</taxon>
        <taxon>Agaricales</taxon>
        <taxon>Schizophyllaceae</taxon>
        <taxon>Schizophyllum</taxon>
    </lineage>
</organism>
<feature type="compositionally biased region" description="Basic and acidic residues" evidence="4">
    <location>
        <begin position="314"/>
        <end position="328"/>
    </location>
</feature>
<reference evidence="6 7" key="1">
    <citation type="journal article" date="2019" name="New Phytol.">
        <title>Comparative genomics reveals unique wood-decay strategies and fruiting body development in the Schizophyllaceae.</title>
        <authorList>
            <person name="Almasi E."/>
            <person name="Sahu N."/>
            <person name="Krizsan K."/>
            <person name="Balint B."/>
            <person name="Kovacs G.M."/>
            <person name="Kiss B."/>
            <person name="Cseklye J."/>
            <person name="Drula E."/>
            <person name="Henrissat B."/>
            <person name="Nagy I."/>
            <person name="Chovatia M."/>
            <person name="Adam C."/>
            <person name="LaButti K."/>
            <person name="Lipzen A."/>
            <person name="Riley R."/>
            <person name="Grigoriev I.V."/>
            <person name="Nagy L.G."/>
        </authorList>
    </citation>
    <scope>NUCLEOTIDE SEQUENCE [LARGE SCALE GENOMIC DNA]</scope>
    <source>
        <strain evidence="6 7">NL-1724</strain>
    </source>
</reference>
<comment type="caution">
    <text evidence="6">The sequence shown here is derived from an EMBL/GenBank/DDBJ whole genome shotgun (WGS) entry which is preliminary data.</text>
</comment>
<keyword evidence="2" id="KW-0539">Nucleus</keyword>
<feature type="coiled-coil region" evidence="3">
    <location>
        <begin position="38"/>
        <end position="65"/>
    </location>
</feature>
<feature type="domain" description="INO80 complex subunit F" evidence="5">
    <location>
        <begin position="41"/>
        <end position="87"/>
    </location>
</feature>
<feature type="compositionally biased region" description="Basic and acidic residues" evidence="4">
    <location>
        <begin position="549"/>
        <end position="563"/>
    </location>
</feature>
<keyword evidence="3" id="KW-0175">Coiled coil</keyword>
<feature type="region of interest" description="Disordered" evidence="4">
    <location>
        <begin position="1"/>
        <end position="33"/>
    </location>
</feature>
<dbReference type="Pfam" id="PF24245">
    <property type="entry name" value="INO80F"/>
    <property type="match status" value="1"/>
</dbReference>
<evidence type="ECO:0000259" key="5">
    <source>
        <dbReference type="Pfam" id="PF24245"/>
    </source>
</evidence>